<evidence type="ECO:0000256" key="1">
    <source>
        <dbReference type="ARBA" id="ARBA00023002"/>
    </source>
</evidence>
<dbReference type="AlphaFoldDB" id="A0A9X3UGP0"/>
<dbReference type="Gene3D" id="2.30.110.10">
    <property type="entry name" value="Electron Transport, Fmn-binding Protein, Chain A"/>
    <property type="match status" value="1"/>
</dbReference>
<organism evidence="3 4">
    <name type="scientific">Hoeflea prorocentri</name>
    <dbReference type="NCBI Taxonomy" id="1922333"/>
    <lineage>
        <taxon>Bacteria</taxon>
        <taxon>Pseudomonadati</taxon>
        <taxon>Pseudomonadota</taxon>
        <taxon>Alphaproteobacteria</taxon>
        <taxon>Hyphomicrobiales</taxon>
        <taxon>Rhizobiaceae</taxon>
        <taxon>Hoeflea</taxon>
    </lineage>
</organism>
<feature type="domain" description="Flavin reductase like" evidence="2">
    <location>
        <begin position="16"/>
        <end position="163"/>
    </location>
</feature>
<gene>
    <name evidence="3" type="ORF">OQ273_06275</name>
</gene>
<dbReference type="SMART" id="SM00903">
    <property type="entry name" value="Flavin_Reduct"/>
    <property type="match status" value="1"/>
</dbReference>
<keyword evidence="4" id="KW-1185">Reference proteome</keyword>
<dbReference type="GO" id="GO:0010181">
    <property type="term" value="F:FMN binding"/>
    <property type="evidence" value="ECO:0007669"/>
    <property type="project" value="InterPro"/>
</dbReference>
<dbReference type="PANTHER" id="PTHR30466:SF1">
    <property type="entry name" value="FMN REDUCTASE (NADH) RUTF"/>
    <property type="match status" value="1"/>
</dbReference>
<dbReference type="RefSeq" id="WP_267989614.1">
    <property type="nucleotide sequence ID" value="NZ_JAPJZI010000001.1"/>
</dbReference>
<dbReference type="Proteomes" id="UP001151234">
    <property type="component" value="Unassembled WGS sequence"/>
</dbReference>
<comment type="caution">
    <text evidence="3">The sequence shown here is derived from an EMBL/GenBank/DDBJ whole genome shotgun (WGS) entry which is preliminary data.</text>
</comment>
<dbReference type="InterPro" id="IPR012349">
    <property type="entry name" value="Split_barrel_FMN-bd"/>
</dbReference>
<protein>
    <submittedName>
        <fullName evidence="3">Flavin reductase</fullName>
    </submittedName>
</protein>
<dbReference type="GO" id="GO:0006208">
    <property type="term" value="P:pyrimidine nucleobase catabolic process"/>
    <property type="evidence" value="ECO:0007669"/>
    <property type="project" value="TreeGrafter"/>
</dbReference>
<evidence type="ECO:0000313" key="4">
    <source>
        <dbReference type="Proteomes" id="UP001151234"/>
    </source>
</evidence>
<dbReference type="InterPro" id="IPR050268">
    <property type="entry name" value="NADH-dep_flavin_reductase"/>
</dbReference>
<sequence length="164" mass="18183">MLERRTVQSQEYRDAMAHYAGHVQLVTTEHDGVRRGVTVTAACSVSDEPPTVLVCLNKSNPNNSIFLESGRFAINALAESHQAMAASFAGFDKRDASQRFAMGNWDTISTGCPTLRDAMAVFDCNLIEHKVVATHMILFGKVEGLRVGPMQRPLLFLDRSWRSL</sequence>
<dbReference type="EMBL" id="JAPJZI010000001">
    <property type="protein sequence ID" value="MDA5398177.1"/>
    <property type="molecule type" value="Genomic_DNA"/>
</dbReference>
<dbReference type="SUPFAM" id="SSF50475">
    <property type="entry name" value="FMN-binding split barrel"/>
    <property type="match status" value="1"/>
</dbReference>
<dbReference type="GO" id="GO:0042602">
    <property type="term" value="F:riboflavin reductase (NADPH) activity"/>
    <property type="evidence" value="ECO:0007669"/>
    <property type="project" value="TreeGrafter"/>
</dbReference>
<name>A0A9X3UGP0_9HYPH</name>
<reference evidence="3" key="1">
    <citation type="submission" date="2022-11" db="EMBL/GenBank/DDBJ databases">
        <title>Draft genome sequence of Hoeflea poritis E7-10 and Hoeflea prorocentri PM5-8, separated from scleractinian coral Porites lutea and marine dinoflagellate.</title>
        <authorList>
            <person name="Zhang G."/>
            <person name="Wei Q."/>
            <person name="Cai L."/>
        </authorList>
    </citation>
    <scope>NUCLEOTIDE SEQUENCE</scope>
    <source>
        <strain evidence="3">PM5-8</strain>
    </source>
</reference>
<evidence type="ECO:0000259" key="2">
    <source>
        <dbReference type="SMART" id="SM00903"/>
    </source>
</evidence>
<dbReference type="Pfam" id="PF01613">
    <property type="entry name" value="Flavin_Reduct"/>
    <property type="match status" value="1"/>
</dbReference>
<dbReference type="PANTHER" id="PTHR30466">
    <property type="entry name" value="FLAVIN REDUCTASE"/>
    <property type="match status" value="1"/>
</dbReference>
<evidence type="ECO:0000313" key="3">
    <source>
        <dbReference type="EMBL" id="MDA5398177.1"/>
    </source>
</evidence>
<keyword evidence="1" id="KW-0560">Oxidoreductase</keyword>
<dbReference type="InterPro" id="IPR002563">
    <property type="entry name" value="Flavin_Rdtase-like_dom"/>
</dbReference>
<proteinExistence type="predicted"/>
<accession>A0A9X3UGP0</accession>